<evidence type="ECO:0000256" key="1">
    <source>
        <dbReference type="SAM" id="MobiDB-lite"/>
    </source>
</evidence>
<gene>
    <name evidence="2" type="ORF">RRG08_014729</name>
</gene>
<dbReference type="Proteomes" id="UP001283361">
    <property type="component" value="Unassembled WGS sequence"/>
</dbReference>
<accession>A0AAE1ATX2</accession>
<dbReference type="Gene3D" id="1.20.58.60">
    <property type="match status" value="1"/>
</dbReference>
<dbReference type="SUPFAM" id="SSF58104">
    <property type="entry name" value="Methyl-accepting chemotaxis protein (MCP) signaling domain"/>
    <property type="match status" value="1"/>
</dbReference>
<dbReference type="EMBL" id="JAWDGP010001264">
    <property type="protein sequence ID" value="KAK3793251.1"/>
    <property type="molecule type" value="Genomic_DNA"/>
</dbReference>
<reference evidence="2" key="1">
    <citation type="journal article" date="2023" name="G3 (Bethesda)">
        <title>A reference genome for the long-term kleptoplast-retaining sea slug Elysia crispata morphotype clarki.</title>
        <authorList>
            <person name="Eastman K.E."/>
            <person name="Pendleton A.L."/>
            <person name="Shaikh M.A."/>
            <person name="Suttiyut T."/>
            <person name="Ogas R."/>
            <person name="Tomko P."/>
            <person name="Gavelis G."/>
            <person name="Widhalm J.R."/>
            <person name="Wisecaver J.H."/>
        </authorList>
    </citation>
    <scope>NUCLEOTIDE SEQUENCE</scope>
    <source>
        <strain evidence="2">ECLA1</strain>
    </source>
</reference>
<protein>
    <submittedName>
        <fullName evidence="2">Uncharacterized protein</fullName>
    </submittedName>
</protein>
<proteinExistence type="predicted"/>
<feature type="region of interest" description="Disordered" evidence="1">
    <location>
        <begin position="158"/>
        <end position="182"/>
    </location>
</feature>
<evidence type="ECO:0000313" key="2">
    <source>
        <dbReference type="EMBL" id="KAK3793251.1"/>
    </source>
</evidence>
<dbReference type="AlphaFoldDB" id="A0AAE1ATX2"/>
<keyword evidence="3" id="KW-1185">Reference proteome</keyword>
<evidence type="ECO:0000313" key="3">
    <source>
        <dbReference type="Proteomes" id="UP001283361"/>
    </source>
</evidence>
<sequence length="481" mass="51929">MSRKDKLLYLKSVVSVDAEGLDEVLATKLSATIQSRAKLRSRLTLMLLTASCPALTMLCVSSADLCCQLESFDVIPRGTSTIVLKEKVFSFIYRRRGMGKKGRCQEFSICLEEKPESSSPLRARSETIAVSVRETTALGTLHELPGYPGALTKRPEAGSAEQASKYWPDSLTGPGHGRECESLGEARPWAGDLVLMERHAPSVSKEGPPSLARWVRCPHGETRAICLQGGSTLISKMGKMSTARPPEARPDYRFLQVSVHYHRQPVAHDILQDVCSALLIQCSSLLTQCSSLLTQCSALLTQCSSLLTQCSALLTQCSSLLTQCSSLLTQCSSLLTQCSSLLTQCSSLLTQCSALLTQCSSLLTQRSALLTQCSSLLTQCSALLTQCSSLLTQCSSLLTQCSSLLTQCSSLLTQCSALLTQCSSLLTQCSALLTQCSSLLTQCSALLTQCSSLLTSPDIFSETSDYICSLTAQRNTQNHLH</sequence>
<comment type="caution">
    <text evidence="2">The sequence shown here is derived from an EMBL/GenBank/DDBJ whole genome shotgun (WGS) entry which is preliminary data.</text>
</comment>
<name>A0AAE1ATX2_9GAST</name>
<organism evidence="2 3">
    <name type="scientific">Elysia crispata</name>
    <name type="common">lettuce slug</name>
    <dbReference type="NCBI Taxonomy" id="231223"/>
    <lineage>
        <taxon>Eukaryota</taxon>
        <taxon>Metazoa</taxon>
        <taxon>Spiralia</taxon>
        <taxon>Lophotrochozoa</taxon>
        <taxon>Mollusca</taxon>
        <taxon>Gastropoda</taxon>
        <taxon>Heterobranchia</taxon>
        <taxon>Euthyneura</taxon>
        <taxon>Panpulmonata</taxon>
        <taxon>Sacoglossa</taxon>
        <taxon>Placobranchoidea</taxon>
        <taxon>Plakobranchidae</taxon>
        <taxon>Elysia</taxon>
    </lineage>
</organism>